<comment type="caution">
    <text evidence="1">The sequence shown here is derived from an EMBL/GenBank/DDBJ whole genome shotgun (WGS) entry which is preliminary data.</text>
</comment>
<gene>
    <name evidence="1" type="ORF">Q604_UNBC16823G0001</name>
</gene>
<accession>W1XCU4</accession>
<evidence type="ECO:0000313" key="1">
    <source>
        <dbReference type="EMBL" id="ETJ27946.1"/>
    </source>
</evidence>
<proteinExistence type="predicted"/>
<dbReference type="AlphaFoldDB" id="W1XCU4"/>
<dbReference type="InterPro" id="IPR015422">
    <property type="entry name" value="PyrdxlP-dep_Trfase_small"/>
</dbReference>
<keyword evidence="1" id="KW-0032">Aminotransferase</keyword>
<reference evidence="1" key="1">
    <citation type="submission" date="2013-12" db="EMBL/GenBank/DDBJ databases">
        <title>A Varibaculum cambriense genome reconstructed from a premature infant gut community with otherwise low bacterial novelty that shifts toward anaerobic metabolism during the third week of life.</title>
        <authorList>
            <person name="Brown C.T."/>
            <person name="Sharon I."/>
            <person name="Thomas B.C."/>
            <person name="Castelle C.J."/>
            <person name="Morowitz M.J."/>
            <person name="Banfield J.F."/>
        </authorList>
    </citation>
    <scope>NUCLEOTIDE SEQUENCE</scope>
</reference>
<protein>
    <submittedName>
        <fullName evidence="1">Aminotransferase, class I/II</fullName>
    </submittedName>
</protein>
<name>W1XCU4_9ZZZZ</name>
<feature type="non-terminal residue" evidence="1">
    <location>
        <position position="1"/>
    </location>
</feature>
<dbReference type="Gene3D" id="3.90.1150.10">
    <property type="entry name" value="Aspartate Aminotransferase, domain 1"/>
    <property type="match status" value="1"/>
</dbReference>
<organism evidence="1">
    <name type="scientific">human gut metagenome</name>
    <dbReference type="NCBI Taxonomy" id="408170"/>
    <lineage>
        <taxon>unclassified sequences</taxon>
        <taxon>metagenomes</taxon>
        <taxon>organismal metagenomes</taxon>
    </lineage>
</organism>
<dbReference type="GO" id="GO:0008483">
    <property type="term" value="F:transaminase activity"/>
    <property type="evidence" value="ECO:0007669"/>
    <property type="project" value="UniProtKB-KW"/>
</dbReference>
<sequence length="84" mass="9236">AKPGFDGVEFASWCAEHGAVSLDDGNEYTLLMAPLNGFYSGKNGDNNPGKTQLRVSFCENPDLLRLAPELLSKLFRAYEAQRNV</sequence>
<keyword evidence="1" id="KW-0808">Transferase</keyword>
<dbReference type="EMBL" id="AZMM01016823">
    <property type="protein sequence ID" value="ETJ27946.1"/>
    <property type="molecule type" value="Genomic_DNA"/>
</dbReference>